<evidence type="ECO:0000256" key="7">
    <source>
        <dbReference type="RuleBase" id="RU362091"/>
    </source>
</evidence>
<dbReference type="RefSeq" id="WP_023788458.1">
    <property type="nucleotide sequence ID" value="NC_022997.1"/>
</dbReference>
<reference evidence="9 10" key="1">
    <citation type="journal article" date="2014" name="Genome Announc.">
        <title>Complete Genome Sequence of Hyphomicrobium nitrativorans Strain NL23, a Denitrifying Bacterium Isolated from Biofilm of a Methanol-Fed Denitrification System Treating Seawater at the Montreal Biodome.</title>
        <authorList>
            <person name="Martineau C."/>
            <person name="Villeneuve C."/>
            <person name="Mauffrey F."/>
            <person name="Villemur R."/>
        </authorList>
    </citation>
    <scope>NUCLEOTIDE SEQUENCE [LARGE SCALE GENOMIC DNA]</scope>
    <source>
        <strain evidence="9">NL23</strain>
    </source>
</reference>
<dbReference type="STRING" id="1029756.W911_15785"/>
<feature type="transmembrane region" description="Helical" evidence="8">
    <location>
        <begin position="522"/>
        <end position="541"/>
    </location>
</feature>
<dbReference type="InterPro" id="IPR001734">
    <property type="entry name" value="Na/solute_symporter"/>
</dbReference>
<dbReference type="PANTHER" id="PTHR48086:SF5">
    <property type="entry name" value="NA(+):SOLUTE SYMPORTER (SSF FAMILY)"/>
    <property type="match status" value="1"/>
</dbReference>
<dbReference type="GO" id="GO:0022857">
    <property type="term" value="F:transmembrane transporter activity"/>
    <property type="evidence" value="ECO:0007669"/>
    <property type="project" value="InterPro"/>
</dbReference>
<evidence type="ECO:0000256" key="3">
    <source>
        <dbReference type="ARBA" id="ARBA00022448"/>
    </source>
</evidence>
<keyword evidence="5 8" id="KW-1133">Transmembrane helix</keyword>
<feature type="transmembrane region" description="Helical" evidence="8">
    <location>
        <begin position="86"/>
        <end position="109"/>
    </location>
</feature>
<proteinExistence type="inferred from homology"/>
<sequence>MSFTHRTRYVNPRLGTYFGIFISAFVALGLMALILEGLGVEDGALKAAMLLGPIVFFVFIGIAAFNNEPIDYFAAGRRVPAFYTGLVLAQTALGATGLVVLTGIFFLIGFDALCLVIGGLAGFVVMAVLLAPFFRKFGAYTIPSYLGRRFESRTLRLVAGGVLSVPMLLMLAAELRIGAHAIAWFYPYAPSSLVVLGLTFVVVLTIAAGGMRSLAWSSSAQSLAALLALLVPVGVVAVIVTNLPLPQLSAGPILRTIGRAEAAQGLPIILPPALAFDMPGEGLGLIAKRYSDAFGNIGPLAFVITTLSVLAGVASAPWLLPRVAGTPGVYEARKSLGWATLLFGISMLTIASVAIFMRDYLTDIVTVAGQVRFPPWFEDLVARGILTVGGEGRPTLSSFSVSRDDVLLALPIAAEMPAIVLYLAAGGVLAAALATAAAIALALGNILAEDVVYGLSWSPVGPGARLIVARLALGTAAALGGLIALAAPTDPLKLMLWALALTGAAAFPVLVLSIWWKRLNAFGAVAGISTGFGVTVLAIIAGEAGITGTDSALAAAIGLPAGAVAAIAVALATPAPSRSVLELVLDIRVPGGEILYDREMRYQKRKKAQRA</sequence>
<evidence type="ECO:0000256" key="5">
    <source>
        <dbReference type="ARBA" id="ARBA00022989"/>
    </source>
</evidence>
<evidence type="ECO:0000313" key="10">
    <source>
        <dbReference type="Proteomes" id="UP000018542"/>
    </source>
</evidence>
<feature type="transmembrane region" description="Helical" evidence="8">
    <location>
        <begin position="155"/>
        <end position="173"/>
    </location>
</feature>
<feature type="transmembrane region" description="Helical" evidence="8">
    <location>
        <begin position="223"/>
        <end position="245"/>
    </location>
</feature>
<feature type="transmembrane region" description="Helical" evidence="8">
    <location>
        <begin position="419"/>
        <end position="447"/>
    </location>
</feature>
<feature type="transmembrane region" description="Helical" evidence="8">
    <location>
        <begin position="494"/>
        <end position="516"/>
    </location>
</feature>
<organism evidence="9 10">
    <name type="scientific">Hyphomicrobium nitrativorans NL23</name>
    <dbReference type="NCBI Taxonomy" id="1029756"/>
    <lineage>
        <taxon>Bacteria</taxon>
        <taxon>Pseudomonadati</taxon>
        <taxon>Pseudomonadota</taxon>
        <taxon>Alphaproteobacteria</taxon>
        <taxon>Hyphomicrobiales</taxon>
        <taxon>Hyphomicrobiaceae</taxon>
        <taxon>Hyphomicrobium</taxon>
    </lineage>
</organism>
<dbReference type="KEGG" id="hni:W911_15785"/>
<dbReference type="AlphaFoldDB" id="V5SHV5"/>
<feature type="transmembrane region" description="Helical" evidence="8">
    <location>
        <begin position="553"/>
        <end position="573"/>
    </location>
</feature>
<dbReference type="EMBL" id="CP006912">
    <property type="protein sequence ID" value="AHB49529.1"/>
    <property type="molecule type" value="Genomic_DNA"/>
</dbReference>
<comment type="similarity">
    <text evidence="2 7">Belongs to the sodium:solute symporter (SSF) (TC 2.A.21) family.</text>
</comment>
<dbReference type="GO" id="GO:0005886">
    <property type="term" value="C:plasma membrane"/>
    <property type="evidence" value="ECO:0007669"/>
    <property type="project" value="TreeGrafter"/>
</dbReference>
<comment type="subcellular location">
    <subcellularLocation>
        <location evidence="1">Membrane</location>
        <topology evidence="1">Multi-pass membrane protein</topology>
    </subcellularLocation>
</comment>
<dbReference type="OrthoDB" id="9764416at2"/>
<feature type="transmembrane region" description="Helical" evidence="8">
    <location>
        <begin position="14"/>
        <end position="35"/>
    </location>
</feature>
<evidence type="ECO:0000313" key="9">
    <source>
        <dbReference type="EMBL" id="AHB49529.1"/>
    </source>
</evidence>
<evidence type="ECO:0000256" key="1">
    <source>
        <dbReference type="ARBA" id="ARBA00004141"/>
    </source>
</evidence>
<evidence type="ECO:0000256" key="8">
    <source>
        <dbReference type="SAM" id="Phobius"/>
    </source>
</evidence>
<keyword evidence="6 8" id="KW-0472">Membrane</keyword>
<dbReference type="Proteomes" id="UP000018542">
    <property type="component" value="Chromosome"/>
</dbReference>
<dbReference type="HOGENOM" id="CLU_018808_8_2_5"/>
<feature type="transmembrane region" description="Helical" evidence="8">
    <location>
        <begin position="467"/>
        <end position="487"/>
    </location>
</feature>
<dbReference type="PANTHER" id="PTHR48086">
    <property type="entry name" value="SODIUM/PROLINE SYMPORTER-RELATED"/>
    <property type="match status" value="1"/>
</dbReference>
<dbReference type="PATRIC" id="fig|1029756.8.peg.3289"/>
<dbReference type="InterPro" id="IPR050277">
    <property type="entry name" value="Sodium:Solute_Symporter"/>
</dbReference>
<keyword evidence="10" id="KW-1185">Reference proteome</keyword>
<evidence type="ECO:0000256" key="2">
    <source>
        <dbReference type="ARBA" id="ARBA00006434"/>
    </source>
</evidence>
<keyword evidence="3" id="KW-0813">Transport</keyword>
<keyword evidence="4 8" id="KW-0812">Transmembrane</keyword>
<feature type="transmembrane region" description="Helical" evidence="8">
    <location>
        <begin position="299"/>
        <end position="320"/>
    </location>
</feature>
<feature type="transmembrane region" description="Helical" evidence="8">
    <location>
        <begin position="193"/>
        <end position="211"/>
    </location>
</feature>
<gene>
    <name evidence="9" type="ORF">W911_15785</name>
</gene>
<dbReference type="InterPro" id="IPR038377">
    <property type="entry name" value="Na/Glc_symporter_sf"/>
</dbReference>
<evidence type="ECO:0000256" key="6">
    <source>
        <dbReference type="ARBA" id="ARBA00023136"/>
    </source>
</evidence>
<feature type="transmembrane region" description="Helical" evidence="8">
    <location>
        <begin position="47"/>
        <end position="65"/>
    </location>
</feature>
<name>V5SHV5_9HYPH</name>
<dbReference type="Gene3D" id="1.20.1730.10">
    <property type="entry name" value="Sodium/glucose cotransporter"/>
    <property type="match status" value="1"/>
</dbReference>
<feature type="transmembrane region" description="Helical" evidence="8">
    <location>
        <begin position="335"/>
        <end position="356"/>
    </location>
</feature>
<dbReference type="PROSITE" id="PS50283">
    <property type="entry name" value="NA_SOLUT_SYMP_3"/>
    <property type="match status" value="1"/>
</dbReference>
<feature type="transmembrane region" description="Helical" evidence="8">
    <location>
        <begin position="115"/>
        <end position="134"/>
    </location>
</feature>
<protein>
    <submittedName>
        <fullName evidence="9">Sodium:solute symporter</fullName>
    </submittedName>
</protein>
<dbReference type="Pfam" id="PF00474">
    <property type="entry name" value="SSF"/>
    <property type="match status" value="1"/>
</dbReference>
<evidence type="ECO:0000256" key="4">
    <source>
        <dbReference type="ARBA" id="ARBA00022692"/>
    </source>
</evidence>
<accession>V5SHV5</accession>